<evidence type="ECO:0000313" key="1">
    <source>
        <dbReference type="EMBL" id="CAD7081393.1"/>
    </source>
</evidence>
<dbReference type="EMBL" id="LR899010">
    <property type="protein sequence ID" value="CAD7081393.1"/>
    <property type="molecule type" value="Genomic_DNA"/>
</dbReference>
<dbReference type="OrthoDB" id="8170117at2759"/>
<dbReference type="InParanoid" id="A0A7R8YQ77"/>
<accession>A0A7R8YQ77</accession>
<keyword evidence="2" id="KW-1185">Reference proteome</keyword>
<sequence>MMWAISSLAGNNRVTKALAVRYSAIPLDAASPPPAASGSASRLHDAAHITLPIDVEETVTCFCRQPELPSHERKCNFY</sequence>
<proteinExistence type="predicted"/>
<organism evidence="1 2">
    <name type="scientific">Hermetia illucens</name>
    <name type="common">Black soldier fly</name>
    <dbReference type="NCBI Taxonomy" id="343691"/>
    <lineage>
        <taxon>Eukaryota</taxon>
        <taxon>Metazoa</taxon>
        <taxon>Ecdysozoa</taxon>
        <taxon>Arthropoda</taxon>
        <taxon>Hexapoda</taxon>
        <taxon>Insecta</taxon>
        <taxon>Pterygota</taxon>
        <taxon>Neoptera</taxon>
        <taxon>Endopterygota</taxon>
        <taxon>Diptera</taxon>
        <taxon>Brachycera</taxon>
        <taxon>Stratiomyomorpha</taxon>
        <taxon>Stratiomyidae</taxon>
        <taxon>Hermetiinae</taxon>
        <taxon>Hermetia</taxon>
    </lineage>
</organism>
<name>A0A7R8YQ77_HERIL</name>
<protein>
    <submittedName>
        <fullName evidence="1">Uncharacterized protein</fullName>
    </submittedName>
</protein>
<reference evidence="1 2" key="1">
    <citation type="submission" date="2020-11" db="EMBL/GenBank/DDBJ databases">
        <authorList>
            <person name="Wallbank WR R."/>
            <person name="Pardo Diaz C."/>
            <person name="Kozak K."/>
            <person name="Martin S."/>
            <person name="Jiggins C."/>
            <person name="Moest M."/>
            <person name="Warren A I."/>
            <person name="Generalovic N T."/>
            <person name="Byers J.R.P. K."/>
            <person name="Montejo-Kovacevich G."/>
            <person name="Yen C E."/>
        </authorList>
    </citation>
    <scope>NUCLEOTIDE SEQUENCE [LARGE SCALE GENOMIC DNA]</scope>
</reference>
<dbReference type="Proteomes" id="UP000594454">
    <property type="component" value="Chromosome 2"/>
</dbReference>
<gene>
    <name evidence="1" type="ORF">HERILL_LOCUS4500</name>
</gene>
<evidence type="ECO:0000313" key="2">
    <source>
        <dbReference type="Proteomes" id="UP000594454"/>
    </source>
</evidence>
<dbReference type="AlphaFoldDB" id="A0A7R8YQ77"/>